<dbReference type="EMBL" id="JBBPBK010000007">
    <property type="protein sequence ID" value="KAK9282034.1"/>
    <property type="molecule type" value="Genomic_DNA"/>
</dbReference>
<name>A0AAP0RU09_LIQFO</name>
<dbReference type="InterPro" id="IPR001841">
    <property type="entry name" value="Znf_RING"/>
</dbReference>
<keyword evidence="2" id="KW-0472">Membrane</keyword>
<keyword evidence="1" id="KW-0863">Zinc-finger</keyword>
<dbReference type="InterPro" id="IPR013083">
    <property type="entry name" value="Znf_RING/FYVE/PHD"/>
</dbReference>
<feature type="domain" description="RING-type" evidence="3">
    <location>
        <begin position="76"/>
        <end position="118"/>
    </location>
</feature>
<reference evidence="4 5" key="1">
    <citation type="journal article" date="2024" name="Plant J.">
        <title>Genome sequences and population genomics reveal climatic adaptation and genomic divergence between two closely related sweetgum species.</title>
        <authorList>
            <person name="Xu W.Q."/>
            <person name="Ren C.Q."/>
            <person name="Zhang X.Y."/>
            <person name="Comes H.P."/>
            <person name="Liu X.H."/>
            <person name="Li Y.G."/>
            <person name="Kettle C.J."/>
            <person name="Jalonen R."/>
            <person name="Gaisberger H."/>
            <person name="Ma Y.Z."/>
            <person name="Qiu Y.X."/>
        </authorList>
    </citation>
    <scope>NUCLEOTIDE SEQUENCE [LARGE SCALE GENOMIC DNA]</scope>
    <source>
        <strain evidence="4">Hangzhou</strain>
    </source>
</reference>
<keyword evidence="1" id="KW-0479">Metal-binding</keyword>
<dbReference type="Gene3D" id="3.30.40.10">
    <property type="entry name" value="Zinc/RING finger domain, C3HC4 (zinc finger)"/>
    <property type="match status" value="1"/>
</dbReference>
<organism evidence="4 5">
    <name type="scientific">Liquidambar formosana</name>
    <name type="common">Formosan gum</name>
    <dbReference type="NCBI Taxonomy" id="63359"/>
    <lineage>
        <taxon>Eukaryota</taxon>
        <taxon>Viridiplantae</taxon>
        <taxon>Streptophyta</taxon>
        <taxon>Embryophyta</taxon>
        <taxon>Tracheophyta</taxon>
        <taxon>Spermatophyta</taxon>
        <taxon>Magnoliopsida</taxon>
        <taxon>eudicotyledons</taxon>
        <taxon>Gunneridae</taxon>
        <taxon>Pentapetalae</taxon>
        <taxon>Saxifragales</taxon>
        <taxon>Altingiaceae</taxon>
        <taxon>Liquidambar</taxon>
    </lineage>
</organism>
<gene>
    <name evidence="4" type="ORF">L1049_004946</name>
</gene>
<evidence type="ECO:0000256" key="1">
    <source>
        <dbReference type="PROSITE-ProRule" id="PRU00175"/>
    </source>
</evidence>
<evidence type="ECO:0000313" key="4">
    <source>
        <dbReference type="EMBL" id="KAK9282034.1"/>
    </source>
</evidence>
<feature type="transmembrane region" description="Helical" evidence="2">
    <location>
        <begin position="6"/>
        <end position="30"/>
    </location>
</feature>
<dbReference type="GO" id="GO:0008270">
    <property type="term" value="F:zinc ion binding"/>
    <property type="evidence" value="ECO:0007669"/>
    <property type="project" value="UniProtKB-KW"/>
</dbReference>
<dbReference type="PANTHER" id="PTHR45676:SF66">
    <property type="entry name" value="RING-TYPE E3 UBIQUITIN TRANSFERASE"/>
    <property type="match status" value="1"/>
</dbReference>
<keyword evidence="1" id="KW-0862">Zinc</keyword>
<evidence type="ECO:0000313" key="5">
    <source>
        <dbReference type="Proteomes" id="UP001415857"/>
    </source>
</evidence>
<keyword evidence="5" id="KW-1185">Reference proteome</keyword>
<dbReference type="SUPFAM" id="SSF57850">
    <property type="entry name" value="RING/U-box"/>
    <property type="match status" value="1"/>
</dbReference>
<proteinExistence type="predicted"/>
<dbReference type="Proteomes" id="UP001415857">
    <property type="component" value="Unassembled WGS sequence"/>
</dbReference>
<dbReference type="CDD" id="cd16461">
    <property type="entry name" value="RING-H2_EL5-like"/>
    <property type="match status" value="1"/>
</dbReference>
<dbReference type="PANTHER" id="PTHR45676">
    <property type="entry name" value="RING-H2 FINGER PROTEIN ATL51-RELATED"/>
    <property type="match status" value="1"/>
</dbReference>
<sequence>MSPIFYALVLIGSISIAVAVYVLAMTYHWLSHRSIDRHLGDKKLGRKVMKNPYLVSSFKYKKRVDDVEEANLDLVCAVCLSAFEDGDDVKQLQLCQHSFHAPCIDMWLYSHSNCPVCRAPVDQLVSNNTPQENSQDEQLILNIGTPS</sequence>
<accession>A0AAP0RU09</accession>
<protein>
    <recommendedName>
        <fullName evidence="3">RING-type domain-containing protein</fullName>
    </recommendedName>
</protein>
<dbReference type="AlphaFoldDB" id="A0AAP0RU09"/>
<comment type="caution">
    <text evidence="4">The sequence shown here is derived from an EMBL/GenBank/DDBJ whole genome shotgun (WGS) entry which is preliminary data.</text>
</comment>
<dbReference type="SMART" id="SM00184">
    <property type="entry name" value="RING"/>
    <property type="match status" value="1"/>
</dbReference>
<dbReference type="Pfam" id="PF13639">
    <property type="entry name" value="zf-RING_2"/>
    <property type="match status" value="1"/>
</dbReference>
<evidence type="ECO:0000256" key="2">
    <source>
        <dbReference type="SAM" id="Phobius"/>
    </source>
</evidence>
<keyword evidence="2" id="KW-0812">Transmembrane</keyword>
<keyword evidence="2" id="KW-1133">Transmembrane helix</keyword>
<evidence type="ECO:0000259" key="3">
    <source>
        <dbReference type="PROSITE" id="PS50089"/>
    </source>
</evidence>
<dbReference type="PROSITE" id="PS50089">
    <property type="entry name" value="ZF_RING_2"/>
    <property type="match status" value="1"/>
</dbReference>
<dbReference type="GO" id="GO:0016567">
    <property type="term" value="P:protein ubiquitination"/>
    <property type="evidence" value="ECO:0007669"/>
    <property type="project" value="TreeGrafter"/>
</dbReference>